<dbReference type="PROSITE" id="PS00455">
    <property type="entry name" value="AMP_BINDING"/>
    <property type="match status" value="2"/>
</dbReference>
<dbReference type="Gene3D" id="1.10.1200.10">
    <property type="entry name" value="ACP-like"/>
    <property type="match status" value="2"/>
</dbReference>
<dbReference type="Gene3D" id="3.30.300.30">
    <property type="match status" value="2"/>
</dbReference>
<dbReference type="Gene3D" id="3.40.50.12780">
    <property type="entry name" value="N-terminal domain of ligase-like"/>
    <property type="match status" value="2"/>
</dbReference>
<dbReference type="GO" id="GO:0047527">
    <property type="term" value="F:2,3-dihydroxybenzoate-serine ligase activity"/>
    <property type="evidence" value="ECO:0007669"/>
    <property type="project" value="TreeGrafter"/>
</dbReference>
<evidence type="ECO:0000259" key="4">
    <source>
        <dbReference type="PROSITE" id="PS50075"/>
    </source>
</evidence>
<reference evidence="5" key="1">
    <citation type="submission" date="2021-02" db="EMBL/GenBank/DDBJ databases">
        <authorList>
            <person name="Nowell W R."/>
        </authorList>
    </citation>
    <scope>NUCLEOTIDE SEQUENCE</scope>
</reference>
<feature type="transmembrane region" description="Helical" evidence="3">
    <location>
        <begin position="2921"/>
        <end position="2942"/>
    </location>
</feature>
<evidence type="ECO:0000256" key="1">
    <source>
        <dbReference type="ARBA" id="ARBA00022450"/>
    </source>
</evidence>
<accession>A0A819JRX3</accession>
<dbReference type="SUPFAM" id="SSF56801">
    <property type="entry name" value="Acetyl-CoA synthetase-like"/>
    <property type="match status" value="2"/>
</dbReference>
<keyword evidence="3" id="KW-0472">Membrane</keyword>
<name>A0A819JRX3_9BILA</name>
<feature type="domain" description="Carrier" evidence="4">
    <location>
        <begin position="969"/>
        <end position="1047"/>
    </location>
</feature>
<proteinExistence type="predicted"/>
<dbReference type="Pfam" id="PF13193">
    <property type="entry name" value="AMP-binding_C"/>
    <property type="match status" value="2"/>
</dbReference>
<dbReference type="SUPFAM" id="SSF47336">
    <property type="entry name" value="ACP-like"/>
    <property type="match status" value="2"/>
</dbReference>
<dbReference type="GO" id="GO:0043041">
    <property type="term" value="P:amino acid activation for nonribosomal peptide biosynthetic process"/>
    <property type="evidence" value="ECO:0007669"/>
    <property type="project" value="TreeGrafter"/>
</dbReference>
<dbReference type="InterPro" id="IPR020845">
    <property type="entry name" value="AMP-binding_CS"/>
</dbReference>
<dbReference type="PANTHER" id="PTHR45527:SF1">
    <property type="entry name" value="FATTY ACID SYNTHASE"/>
    <property type="match status" value="1"/>
</dbReference>
<evidence type="ECO:0000256" key="3">
    <source>
        <dbReference type="SAM" id="Phobius"/>
    </source>
</evidence>
<dbReference type="Pfam" id="PF08241">
    <property type="entry name" value="Methyltransf_11"/>
    <property type="match status" value="1"/>
</dbReference>
<keyword evidence="3" id="KW-1133">Transmembrane helix</keyword>
<protein>
    <recommendedName>
        <fullName evidence="4">Carrier domain-containing protein</fullName>
    </recommendedName>
</protein>
<dbReference type="Gene3D" id="3.30.559.10">
    <property type="entry name" value="Chloramphenicol acetyltransferase-like domain"/>
    <property type="match status" value="3"/>
</dbReference>
<dbReference type="PROSITE" id="PS50075">
    <property type="entry name" value="CARRIER"/>
    <property type="match status" value="2"/>
</dbReference>
<dbReference type="SUPFAM" id="SSF52777">
    <property type="entry name" value="CoA-dependent acyltransferases"/>
    <property type="match status" value="6"/>
</dbReference>
<dbReference type="PANTHER" id="PTHR45527">
    <property type="entry name" value="NONRIBOSOMAL PEPTIDE SYNTHETASE"/>
    <property type="match status" value="1"/>
</dbReference>
<dbReference type="InterPro" id="IPR042099">
    <property type="entry name" value="ANL_N_sf"/>
</dbReference>
<dbReference type="InterPro" id="IPR013216">
    <property type="entry name" value="Methyltransf_11"/>
</dbReference>
<dbReference type="InterPro" id="IPR025110">
    <property type="entry name" value="AMP-bd_C"/>
</dbReference>
<keyword evidence="3" id="KW-0812">Transmembrane</keyword>
<dbReference type="InterPro" id="IPR000873">
    <property type="entry name" value="AMP-dep_synth/lig_dom"/>
</dbReference>
<dbReference type="Pfam" id="PF00550">
    <property type="entry name" value="PP-binding"/>
    <property type="match status" value="2"/>
</dbReference>
<dbReference type="Pfam" id="PF00501">
    <property type="entry name" value="AMP-binding"/>
    <property type="match status" value="2"/>
</dbReference>
<organism evidence="5 6">
    <name type="scientific">Adineta steineri</name>
    <dbReference type="NCBI Taxonomy" id="433720"/>
    <lineage>
        <taxon>Eukaryota</taxon>
        <taxon>Metazoa</taxon>
        <taxon>Spiralia</taxon>
        <taxon>Gnathifera</taxon>
        <taxon>Rotifera</taxon>
        <taxon>Eurotatoria</taxon>
        <taxon>Bdelloidea</taxon>
        <taxon>Adinetida</taxon>
        <taxon>Adinetidae</taxon>
        <taxon>Adineta</taxon>
    </lineage>
</organism>
<feature type="transmembrane region" description="Helical" evidence="3">
    <location>
        <begin position="2700"/>
        <end position="2721"/>
    </location>
</feature>
<dbReference type="Gene3D" id="3.30.559.30">
    <property type="entry name" value="Nonribosomal peptide synthetase, condensation domain"/>
    <property type="match status" value="3"/>
</dbReference>
<dbReference type="GO" id="GO:0005829">
    <property type="term" value="C:cytosol"/>
    <property type="evidence" value="ECO:0007669"/>
    <property type="project" value="TreeGrafter"/>
</dbReference>
<dbReference type="Gene3D" id="2.160.10.10">
    <property type="entry name" value="Hexapeptide repeat proteins"/>
    <property type="match status" value="1"/>
</dbReference>
<dbReference type="InterPro" id="IPR029063">
    <property type="entry name" value="SAM-dependent_MTases_sf"/>
</dbReference>
<dbReference type="InterPro" id="IPR011004">
    <property type="entry name" value="Trimer_LpxA-like_sf"/>
</dbReference>
<keyword evidence="2" id="KW-0597">Phosphoprotein</keyword>
<dbReference type="SUPFAM" id="SSF53335">
    <property type="entry name" value="S-adenosyl-L-methionine-dependent methyltransferases"/>
    <property type="match status" value="1"/>
</dbReference>
<dbReference type="InterPro" id="IPR023213">
    <property type="entry name" value="CAT-like_dom_sf"/>
</dbReference>
<dbReference type="CDD" id="cd02440">
    <property type="entry name" value="AdoMet_MTases"/>
    <property type="match status" value="1"/>
</dbReference>
<dbReference type="Proteomes" id="UP000663881">
    <property type="component" value="Unassembled WGS sequence"/>
</dbReference>
<feature type="transmembrane region" description="Helical" evidence="3">
    <location>
        <begin position="2888"/>
        <end position="2909"/>
    </location>
</feature>
<dbReference type="GO" id="GO:0031177">
    <property type="term" value="F:phosphopantetheine binding"/>
    <property type="evidence" value="ECO:0007669"/>
    <property type="project" value="TreeGrafter"/>
</dbReference>
<gene>
    <name evidence="5" type="ORF">OKA104_LOCUS26040</name>
</gene>
<evidence type="ECO:0000313" key="5">
    <source>
        <dbReference type="EMBL" id="CAF3934944.1"/>
    </source>
</evidence>
<feature type="transmembrane region" description="Helical" evidence="3">
    <location>
        <begin position="3134"/>
        <end position="3162"/>
    </location>
</feature>
<dbReference type="Gene3D" id="3.40.50.150">
    <property type="entry name" value="Vaccinia Virus protein VP39"/>
    <property type="match status" value="1"/>
</dbReference>
<dbReference type="GO" id="GO:0009366">
    <property type="term" value="C:enterobactin synthetase complex"/>
    <property type="evidence" value="ECO:0007669"/>
    <property type="project" value="TreeGrafter"/>
</dbReference>
<evidence type="ECO:0000256" key="2">
    <source>
        <dbReference type="ARBA" id="ARBA00022553"/>
    </source>
</evidence>
<sequence length="3592" mass="410891">MPFVYRLHSGHTLSVQHLRHILRIITQKHKSLRTSLIFDKEKNTLMQQIIDMNDNTRQPFTFIESTYQTQEQLNGILYDEIYNPQFFDLAHGLVFRCHIVYYKQISSDHLLSDRDVVIFNFHHALFDSASMNIFLHDLNQAYTTGQLLYDDNTALRYLDYAVIEQQMSMTGASMFWLDTLHDCKLDQTLTLPFDRYRLSNEHRTGHTTSISFDFGQDLSHDFLTHASSTSISLEHLTFAIYFIFLFKLTNGQTDLCLAMNINNNRYRDELKSIIGLFENIIPLRCQLDPHWYFHQLLEHVQEITTNSMKYSYFPLQLILNQHPHISKHAFLDTSLELISYESTNGNNSMMIGDSELVPESLPFDIIEDEILSVFDFSLSIYHDMNMNQLSCTISASLDLFNRDTVEKISQRFHSILYQLSASITNQVKKPTDELSLAVPDERLLMKSMNNTQILFSSLPTCIHHEFVYQVKKHPQKLAVELDEQSLTYCELLHYVQVLSLTLLNEYHVFPGEIVCQCVERSLSMTIGIMAIIMVGGVYCPLSPQDPQHRLHALVKQTKSYLVLVHHLTKTKFGSNFILFDISLVLSSSNADRENNVSELGNISITPDHIAYIIFTSGSTGAPKAIQIRHRNISQDMESMSFIDAVNSNDVVAQTVRCSFDVHLLEIIGTLILGGTLIMLRPDGILDLEYFSSVIKEKEITCIQAVPSLFRTLFSFFIETCQPIHSLCLRSLCISGEAFTPDLSTLLASYTTEKCLIWNIYGPAETINSTFQRIYPAAKITMIPIGLPMPNYLCLILDPYMQGVIIHGEGELYLGGVGVFSAYLGRDDLTAKALVEIDNKLFYRTGDLVRMDSEGLLYYIGRNDYQVKLRGQRIELGEIERCLINIPSISACVVMKWNDDYLVAYVQGSNINEQKLHEHCQAHLPPHMIPSFFIILDKLPLNQNGKIDRKLLPPPHFSSTHLTNSIELLLPTNDIEFSIHRIWCDIFKQNQISTDTNIFTIGGHSLLIMQLFHRYKIEFHLETNSLSISNLFQHPTIIHHAQLIQQSIDTILTVDDSSWSSLYLTQGKQNTRASFAQERIYLDEQIRFSSNKTTMKNMYVIPSLYRISSMNDHISITRFHHAFQSVITKHNVLRTALYVDTNGHIIQNCLYPSIILNDDTKSYGFTIINLHNDDRRHMNETIEKILNQSDLFDLSKGHVIRCHILRHCHQSEDSILYDNEDLLTENDHILISIHHACFDGASTSIFLRDLSLAYQSDESQVQSLMNDNSLNYIDYSVHEHIMDVSLSREFWHSQLEGYNIECLLSLPVDRQHSSTNQQRSGVASIAEITFDDKICRSFLNYASLHHLTLFQLGLSIFYVFLFKLTLGETDLCISSICANRYRSELVNMIGMFVSTLPYRVELDSHWSFDEVVKYVQEKCLSILQHSHYPLQHILSDLHLTQSKVSFLETMFDFITISEDVSGLCLNDVNLQEASLKESYEMAKFDFSLTFQYNPLSDNNRLSCSFVCSHDLFEKSTISKIAERFEYMLEQVFQTQSSDIPVMNMSSSINKLSLILPEEAEEMEVVMFHRLDNIVNEAPASFAQARIWLDERIRFDPDKPQIAIYNMPFVYRLQSDHTLSIKQLHHALHLTVNKHPSLHTSLHFDIQSNQLMQRVITHEDKNNKNNTFSIIQTTYETDEQLNEILHDEKRNPHLFDLAHGLVFRCHIIYYKQISSNHLLSHKDLLIFNFHHALFDFPSMKVFHHDLNQAYTTGHLATDDNTNLRYLDYAVIEQQMSMTGASMFWLDALHDCKLDQPLSLPYDRYRLSNEHRTGRGTSISFDFGQDLSHHFLRHASSNSISLEHLALTTYYVFLFKLTNGEKDLCIGINTHGRYRDELSSIIGMFVNAIPLRCQLDPHLSFHEIAKHVQDIMISCIKYSYFPLQHILNQHPNISNPVFLDTSFEFLSSMGRDEMSEIMIGDSQFSLIPFSIKISEDEIMSKFDFILSFQHDLDLNQFSCTINASLDLFNAETICIITQRLQTMLHQQFTSFDCTTNKPIHELSVILSNERYLMQSLNNTQILFSSPSTCIHHEFVYQVMKHPQKLAVELDEQSLTYCELLYYVQVLSLTLLNKYLITPGEVVCQCVERSLSMVIGIMGIEMAGGVYCPLSPRDPQHRLHALIQQTQSRLVLVQNSRMLNFSSEIVLCSVDLIWTIGYINSSIIMDLLSDIVVTVDSIAYIVFTSGSTGTSKGVQIRHRNFLACIDSLVRMNLFPNKGTLIQMASCSYDVHVQEIIGPLITSSTIIMLGSQGNMDLDYTSKTLNGKQVSYLSCVPSYADILLEFLQSHSISSLSSMRTVAVGGEASTVQLIDKLYTYLPQDGFVWNGYGPSETTVDSTIYVIGRNIHMISIPMGRPLLNYRCMIMNEYLQPSITDEEGELFLGGVGVFAGYLGRDDLTAKALIEIDSELFYQTGDLVRLDNNGLLHYQGRKDHQIKLRGQRIELGEIERCLLNITSISVCVVTKWKDNYLVAYVQSSDINEEELRQHCQSHLPPHMVPSFFVILDKLPLNPNGKVDRKQLPSPDFSASTNNIDDNVPHTTLEQQLQDIFSQAFHIDSPHVDVSFGQLGGTSLGAILALTLVRQQISNKVDIGLLFTNPSIRLLAQAIEPLLVFEELQETVSTVNEINETDVHLTPSFLVESLGIVLLVCQWLCPIMIIHQWCPLLFPILPICHLLFYVICSRLLLLRNIKDDNIFSWSYYRWWFLDRLWNNNTFWLQHMLGTPLYNSYLCLCGARISLNAHIYTTTIDAPWLLDIGDENWIADKTILNSLYYNDNNTFTLHSIKTGCYCSISARSILFGGIDMQDNITVHPMSSVSGFIASRTIIDGDEHKSVSSDISIAYSNRSLSIWHKIYQVITIISLICIHCTLLAIVYKVYSVEQIPLPISIAFCWTLWSIIACFVTLSLLKFVVGSCAAGETYPIASWSYLHKVWLRQLIVSSFHYAWLLPNGYDYLYLFILRWLGAQIEDDVKLADIDIFLSYPTNLLKIETGVTTFGYVLLVPTEITLSGDHRVDFITLGSHTNLANICSILPGSHLASHTMVGNLTRINRETNSNDGDIFIGVPAQAMPFQMPIREAMDDQIKTIPFWMTCFSHYISKCFLIGIYWSCGLVGGPVIHTIIVCSFYRWSSYIDNQIIKQIIGKLGEDHRIFICSFLGNTQWLIRFFRTCGANIGNNVILPDVSSIFDYNLVTIRDHVRLNVNAHIVCHTFEQRILKLVPVTVGNSCVLMSGSIVMPGCKLMGNNRLYPFTLVMKNDLLQPNTQWKGLPAQSYAAKPILSRSVPICDDVVKWQQKSNSFDRLSLWYEQISNVYTNVNELQFMNWGYADLDEHIDDNTGYYSKKLYQQVLANITLTDKNILEVGCGRGVSAAWCVHTYAPLSYVGIDPSQDVINLCEKYYSTIPRLSFMIADPKTYLSFLNESIDVVLSIETTNLFDEIEVVKKFVDEVTRVLTPNGYFLWCGLCNVDGPSVLVDYLTTNNAFIIQEKVDITRNVLHALDIQNNSRADFIERYIQPADREYYRLLAGLPGTQLYDNMQQGRAEYWRVVFHKEITSNTPLI</sequence>
<keyword evidence="1" id="KW-0596">Phosphopantetheine</keyword>
<dbReference type="CDD" id="cd05930">
    <property type="entry name" value="A_NRPS"/>
    <property type="match status" value="2"/>
</dbReference>
<dbReference type="InterPro" id="IPR009081">
    <property type="entry name" value="PP-bd_ACP"/>
</dbReference>
<dbReference type="InterPro" id="IPR045851">
    <property type="entry name" value="AMP-bd_C_sf"/>
</dbReference>
<dbReference type="Pfam" id="PF00668">
    <property type="entry name" value="Condensation"/>
    <property type="match status" value="3"/>
</dbReference>
<dbReference type="SUPFAM" id="SSF51161">
    <property type="entry name" value="Trimeric LpxA-like enzymes"/>
    <property type="match status" value="2"/>
</dbReference>
<evidence type="ECO:0000313" key="6">
    <source>
        <dbReference type="Proteomes" id="UP000663881"/>
    </source>
</evidence>
<dbReference type="GO" id="GO:0008757">
    <property type="term" value="F:S-adenosylmethionine-dependent methyltransferase activity"/>
    <property type="evidence" value="ECO:0007669"/>
    <property type="project" value="InterPro"/>
</dbReference>
<dbReference type="InterPro" id="IPR036736">
    <property type="entry name" value="ACP-like_sf"/>
</dbReference>
<dbReference type="GO" id="GO:0009239">
    <property type="term" value="P:enterobactin biosynthetic process"/>
    <property type="evidence" value="ECO:0007669"/>
    <property type="project" value="TreeGrafter"/>
</dbReference>
<dbReference type="EMBL" id="CAJOAY010002243">
    <property type="protein sequence ID" value="CAF3934944.1"/>
    <property type="molecule type" value="Genomic_DNA"/>
</dbReference>
<comment type="caution">
    <text evidence="5">The sequence shown here is derived from an EMBL/GenBank/DDBJ whole genome shotgun (WGS) entry which is preliminary data.</text>
</comment>
<feature type="domain" description="Carrier" evidence="4">
    <location>
        <begin position="2572"/>
        <end position="2647"/>
    </location>
</feature>
<dbReference type="InterPro" id="IPR001242">
    <property type="entry name" value="Condensation_dom"/>
</dbReference>